<evidence type="ECO:0000259" key="1">
    <source>
        <dbReference type="Pfam" id="PF00561"/>
    </source>
</evidence>
<gene>
    <name evidence="2" type="ORF">DB30_01159</name>
</gene>
<dbReference type="EMBL" id="JMCC02000122">
    <property type="protein sequence ID" value="KIG12671.1"/>
    <property type="molecule type" value="Genomic_DNA"/>
</dbReference>
<feature type="domain" description="AB hydrolase-1" evidence="1">
    <location>
        <begin position="32"/>
        <end position="248"/>
    </location>
</feature>
<dbReference type="InterPro" id="IPR000073">
    <property type="entry name" value="AB_hydrolase_1"/>
</dbReference>
<accession>A0A0C2CN65</accession>
<keyword evidence="2" id="KW-0378">Hydrolase</keyword>
<reference evidence="2 3" key="1">
    <citation type="submission" date="2014-12" db="EMBL/GenBank/DDBJ databases">
        <title>Genome assembly of Enhygromyxa salina DSM 15201.</title>
        <authorList>
            <person name="Sharma G."/>
            <person name="Subramanian S."/>
        </authorList>
    </citation>
    <scope>NUCLEOTIDE SEQUENCE [LARGE SCALE GENOMIC DNA]</scope>
    <source>
        <strain evidence="2 3">DSM 15201</strain>
    </source>
</reference>
<comment type="caution">
    <text evidence="2">The sequence shown here is derived from an EMBL/GenBank/DDBJ whole genome shotgun (WGS) entry which is preliminary data.</text>
</comment>
<evidence type="ECO:0000313" key="2">
    <source>
        <dbReference type="EMBL" id="KIG12671.1"/>
    </source>
</evidence>
<dbReference type="RefSeq" id="WP_146661963.1">
    <property type="nucleotide sequence ID" value="NZ_JMCC02000122.1"/>
</dbReference>
<organism evidence="2 3">
    <name type="scientific">Enhygromyxa salina</name>
    <dbReference type="NCBI Taxonomy" id="215803"/>
    <lineage>
        <taxon>Bacteria</taxon>
        <taxon>Pseudomonadati</taxon>
        <taxon>Myxococcota</taxon>
        <taxon>Polyangia</taxon>
        <taxon>Nannocystales</taxon>
        <taxon>Nannocystaceae</taxon>
        <taxon>Enhygromyxa</taxon>
    </lineage>
</organism>
<dbReference type="PANTHER" id="PTHR47533">
    <property type="entry name" value="PROTEIN CBG21859"/>
    <property type="match status" value="1"/>
</dbReference>
<evidence type="ECO:0000313" key="3">
    <source>
        <dbReference type="Proteomes" id="UP000031599"/>
    </source>
</evidence>
<sequence>MHPQQASDPPLCRGMLQGRAITWVDSGPREGPCVVMVHGLPGSHRDFRWLAPPLERAGLRVIRLDMPGFGGTEPISPRLSALAEHVLDRLDHLEIERAVLVGHSLGGPQALIAASRDRDRVRGLALISSVGLRPHRGFRAMRGLPPAVNRGLRAPILRRPLMRIVAAGFRRAGFPARTSDRDIRRSLEVVAAVDFRLIENAVAALLAPTLLVNCDDDPLVEPAIGLELGRACPSGPRLRFDDGGHNPQKSQACEIAEVLEPWVRECLLAGDDRPRPVCK</sequence>
<proteinExistence type="predicted"/>
<dbReference type="PANTHER" id="PTHR47533:SF4">
    <property type="entry name" value="AB HYDROLASE-1 DOMAIN-CONTAINING PROTEIN"/>
    <property type="match status" value="1"/>
</dbReference>
<dbReference type="GO" id="GO:0016787">
    <property type="term" value="F:hydrolase activity"/>
    <property type="evidence" value="ECO:0007669"/>
    <property type="project" value="UniProtKB-KW"/>
</dbReference>
<dbReference type="InterPro" id="IPR029058">
    <property type="entry name" value="AB_hydrolase_fold"/>
</dbReference>
<dbReference type="Proteomes" id="UP000031599">
    <property type="component" value="Unassembled WGS sequence"/>
</dbReference>
<dbReference type="AlphaFoldDB" id="A0A0C2CN65"/>
<dbReference type="SUPFAM" id="SSF53474">
    <property type="entry name" value="alpha/beta-Hydrolases"/>
    <property type="match status" value="1"/>
</dbReference>
<dbReference type="Gene3D" id="3.40.50.1820">
    <property type="entry name" value="alpha/beta hydrolase"/>
    <property type="match status" value="1"/>
</dbReference>
<name>A0A0C2CN65_9BACT</name>
<dbReference type="PRINTS" id="PR00111">
    <property type="entry name" value="ABHYDROLASE"/>
</dbReference>
<protein>
    <submittedName>
        <fullName evidence="2">Alpha/beta hydrolase fold protein</fullName>
    </submittedName>
</protein>
<dbReference type="Pfam" id="PF00561">
    <property type="entry name" value="Abhydrolase_1"/>
    <property type="match status" value="1"/>
</dbReference>